<evidence type="ECO:0000256" key="4">
    <source>
        <dbReference type="ARBA" id="ARBA00023136"/>
    </source>
</evidence>
<feature type="transmembrane region" description="Helical" evidence="5">
    <location>
        <begin position="95"/>
        <end position="113"/>
    </location>
</feature>
<evidence type="ECO:0000256" key="3">
    <source>
        <dbReference type="ARBA" id="ARBA00022989"/>
    </source>
</evidence>
<keyword evidence="7" id="KW-1185">Reference proteome</keyword>
<dbReference type="Proteomes" id="UP000182719">
    <property type="component" value="Unassembled WGS sequence"/>
</dbReference>
<evidence type="ECO:0000256" key="1">
    <source>
        <dbReference type="ARBA" id="ARBA00004141"/>
    </source>
</evidence>
<dbReference type="InterPro" id="IPR000537">
    <property type="entry name" value="UbiA_prenyltransferase"/>
</dbReference>
<dbReference type="AlphaFoldDB" id="A0A1H8F6T2"/>
<organism evidence="6 7">
    <name type="scientific">Stigmatella aurantiaca</name>
    <dbReference type="NCBI Taxonomy" id="41"/>
    <lineage>
        <taxon>Bacteria</taxon>
        <taxon>Pseudomonadati</taxon>
        <taxon>Myxococcota</taxon>
        <taxon>Myxococcia</taxon>
        <taxon>Myxococcales</taxon>
        <taxon>Cystobacterineae</taxon>
        <taxon>Archangiaceae</taxon>
        <taxon>Stigmatella</taxon>
    </lineage>
</organism>
<sequence length="339" mass="38124">MGFVQSATFPTRVVTLLQVGSIRFTAFYLAAFSTAIAATGHDPVPWLAISVPLWMVKCLAIELTNRYADRIEDAVNRQERTLLCEQVGYDTIRRAAIGLNALVLAFYLAWFAEWRRPELFAVQLVSWLVMWNYSVGLRFKARRLGVLVALCGTFILPFLCGWMIYGEFKSVPLPILAMLVFVFSLSGIKDITDVEGDAKRGYRSFFVDVASRRSAARLLLLLGSPYLFIAGLVASGAAEPRFLALVVFAPISLLFASLVRGAREPHERTTVREWTYQFWYVFLMGILWLVQPTVHNALVLGGCTLFWVLATRKLHWAVGLRADQVEDVSRILSRVFVAS</sequence>
<keyword evidence="2 5" id="KW-0812">Transmembrane</keyword>
<dbReference type="GO" id="GO:0016020">
    <property type="term" value="C:membrane"/>
    <property type="evidence" value="ECO:0007669"/>
    <property type="project" value="UniProtKB-SubCell"/>
</dbReference>
<dbReference type="EMBL" id="FOAP01000036">
    <property type="protein sequence ID" value="SEN27563.1"/>
    <property type="molecule type" value="Genomic_DNA"/>
</dbReference>
<feature type="transmembrane region" description="Helical" evidence="5">
    <location>
        <begin position="144"/>
        <end position="165"/>
    </location>
</feature>
<comment type="subcellular location">
    <subcellularLocation>
        <location evidence="1">Membrane</location>
        <topology evidence="1">Multi-pass membrane protein</topology>
    </subcellularLocation>
</comment>
<reference evidence="7" key="1">
    <citation type="submission" date="2016-10" db="EMBL/GenBank/DDBJ databases">
        <authorList>
            <person name="Varghese N."/>
            <person name="Submissions S."/>
        </authorList>
    </citation>
    <scope>NUCLEOTIDE SEQUENCE [LARGE SCALE GENOMIC DNA]</scope>
    <source>
        <strain evidence="7">DSM 17044</strain>
    </source>
</reference>
<name>A0A1H8F6T2_STIAU</name>
<dbReference type="PANTHER" id="PTHR42723:SF1">
    <property type="entry name" value="CHLOROPHYLL SYNTHASE, CHLOROPLASTIC"/>
    <property type="match status" value="1"/>
</dbReference>
<feature type="transmembrane region" description="Helical" evidence="5">
    <location>
        <begin position="218"/>
        <end position="236"/>
    </location>
</feature>
<feature type="transmembrane region" description="Helical" evidence="5">
    <location>
        <begin position="274"/>
        <end position="291"/>
    </location>
</feature>
<feature type="transmembrane region" description="Helical" evidence="5">
    <location>
        <begin position="119"/>
        <end position="137"/>
    </location>
</feature>
<keyword evidence="4 5" id="KW-0472">Membrane</keyword>
<dbReference type="OrthoDB" id="4292151at2"/>
<dbReference type="Pfam" id="PF01040">
    <property type="entry name" value="UbiA"/>
    <property type="match status" value="1"/>
</dbReference>
<dbReference type="GO" id="GO:0016765">
    <property type="term" value="F:transferase activity, transferring alkyl or aryl (other than methyl) groups"/>
    <property type="evidence" value="ECO:0007669"/>
    <property type="project" value="InterPro"/>
</dbReference>
<evidence type="ECO:0000256" key="5">
    <source>
        <dbReference type="SAM" id="Phobius"/>
    </source>
</evidence>
<feature type="transmembrane region" description="Helical" evidence="5">
    <location>
        <begin position="242"/>
        <end position="262"/>
    </location>
</feature>
<keyword evidence="3 5" id="KW-1133">Transmembrane helix</keyword>
<evidence type="ECO:0000256" key="2">
    <source>
        <dbReference type="ARBA" id="ARBA00022692"/>
    </source>
</evidence>
<feature type="transmembrane region" description="Helical" evidence="5">
    <location>
        <begin position="171"/>
        <end position="188"/>
    </location>
</feature>
<keyword evidence="6" id="KW-0808">Transferase</keyword>
<gene>
    <name evidence="6" type="ORF">SAMN05444354_13624</name>
</gene>
<protein>
    <submittedName>
        <fullName evidence="6">4-hydroxybenzoate polyprenyltransferase</fullName>
    </submittedName>
</protein>
<dbReference type="InterPro" id="IPR050475">
    <property type="entry name" value="Prenyltransferase_related"/>
</dbReference>
<dbReference type="PANTHER" id="PTHR42723">
    <property type="entry name" value="CHLOROPHYLL SYNTHASE"/>
    <property type="match status" value="1"/>
</dbReference>
<accession>A0A1H8F6T2</accession>
<evidence type="ECO:0000313" key="6">
    <source>
        <dbReference type="EMBL" id="SEN27563.1"/>
    </source>
</evidence>
<evidence type="ECO:0000313" key="7">
    <source>
        <dbReference type="Proteomes" id="UP000182719"/>
    </source>
</evidence>
<proteinExistence type="predicted"/>